<gene>
    <name evidence="2" type="ORF">ACFFLM_25805</name>
</gene>
<organism evidence="2 3">
    <name type="scientific">Deinococcus oregonensis</name>
    <dbReference type="NCBI Taxonomy" id="1805970"/>
    <lineage>
        <taxon>Bacteria</taxon>
        <taxon>Thermotogati</taxon>
        <taxon>Deinococcota</taxon>
        <taxon>Deinococci</taxon>
        <taxon>Deinococcales</taxon>
        <taxon>Deinococcaceae</taxon>
        <taxon>Deinococcus</taxon>
    </lineage>
</organism>
<dbReference type="Pfam" id="PF00535">
    <property type="entry name" value="Glycos_transf_2"/>
    <property type="match status" value="1"/>
</dbReference>
<dbReference type="EMBL" id="JBHLYR010000086">
    <property type="protein sequence ID" value="MFB9995361.1"/>
    <property type="molecule type" value="Genomic_DNA"/>
</dbReference>
<name>A0ABV6BAC3_9DEIO</name>
<evidence type="ECO:0000313" key="2">
    <source>
        <dbReference type="EMBL" id="MFB9995361.1"/>
    </source>
</evidence>
<dbReference type="SUPFAM" id="SSF53448">
    <property type="entry name" value="Nucleotide-diphospho-sugar transferases"/>
    <property type="match status" value="1"/>
</dbReference>
<keyword evidence="3" id="KW-1185">Reference proteome</keyword>
<comment type="caution">
    <text evidence="2">The sequence shown here is derived from an EMBL/GenBank/DDBJ whole genome shotgun (WGS) entry which is preliminary data.</text>
</comment>
<sequence length="313" mass="36152">MNTPYALDVVLATYNGEKYIAQQLDSLLNQTYTDFSVLIRDDGSSDNTLAIVREYADKHPDRITLINSGEISGNASKNFGVLLEKSKAKYVMCCDQDDIWLPDKVKYFMKMITFYEGVYGRSKPILFHADLKVVSENLEPLNDSLWEYQNLKILWGQDFNRLLSQNIVTGCSSIMNRALLDVALPIPYGAVMHDWWLALVANAFGILVSDRQALMLYRQHSKNVVGAKKYNSDSIWVLINKLFERREIGKNLILGSEQAKDFYIRYPLHPKADVARDFASLPTMSWLSKRIIVIRRRFWKMGFLRNVSWLIRM</sequence>
<dbReference type="RefSeq" id="WP_380017233.1">
    <property type="nucleotide sequence ID" value="NZ_JBHLYR010000086.1"/>
</dbReference>
<evidence type="ECO:0000259" key="1">
    <source>
        <dbReference type="Pfam" id="PF00535"/>
    </source>
</evidence>
<proteinExistence type="predicted"/>
<dbReference type="InterPro" id="IPR001173">
    <property type="entry name" value="Glyco_trans_2-like"/>
</dbReference>
<dbReference type="Proteomes" id="UP001589733">
    <property type="component" value="Unassembled WGS sequence"/>
</dbReference>
<dbReference type="PANTHER" id="PTHR22916:SF3">
    <property type="entry name" value="UDP-GLCNAC:BETAGAL BETA-1,3-N-ACETYLGLUCOSAMINYLTRANSFERASE-LIKE PROTEIN 1"/>
    <property type="match status" value="1"/>
</dbReference>
<reference evidence="2 3" key="1">
    <citation type="submission" date="2024-09" db="EMBL/GenBank/DDBJ databases">
        <authorList>
            <person name="Sun Q."/>
            <person name="Mori K."/>
        </authorList>
    </citation>
    <scope>NUCLEOTIDE SEQUENCE [LARGE SCALE GENOMIC DNA]</scope>
    <source>
        <strain evidence="2 3">JCM 13503</strain>
    </source>
</reference>
<dbReference type="InterPro" id="IPR029044">
    <property type="entry name" value="Nucleotide-diphossugar_trans"/>
</dbReference>
<protein>
    <submittedName>
        <fullName evidence="2">Glycosyltransferase family 2 protein</fullName>
    </submittedName>
</protein>
<accession>A0ABV6BAC3</accession>
<evidence type="ECO:0000313" key="3">
    <source>
        <dbReference type="Proteomes" id="UP001589733"/>
    </source>
</evidence>
<dbReference type="Gene3D" id="3.90.550.10">
    <property type="entry name" value="Spore Coat Polysaccharide Biosynthesis Protein SpsA, Chain A"/>
    <property type="match status" value="1"/>
</dbReference>
<feature type="domain" description="Glycosyltransferase 2-like" evidence="1">
    <location>
        <begin position="9"/>
        <end position="121"/>
    </location>
</feature>
<dbReference type="PANTHER" id="PTHR22916">
    <property type="entry name" value="GLYCOSYLTRANSFERASE"/>
    <property type="match status" value="1"/>
</dbReference>
<dbReference type="CDD" id="cd04196">
    <property type="entry name" value="GT_2_like_d"/>
    <property type="match status" value="1"/>
</dbReference>